<dbReference type="EMBL" id="DTET01000107">
    <property type="protein sequence ID" value="HGV66589.1"/>
    <property type="molecule type" value="Genomic_DNA"/>
</dbReference>
<sequence>MEMVDKIVVGRYVATLDSLNRVIPRGAIAIKDGVIVNVGEYNDVKKRYRADEVVERLNHIIMPGLVNCHVHTAVPA</sequence>
<dbReference type="PANTHER" id="PTHR43794:SF11">
    <property type="entry name" value="AMIDOHYDROLASE-RELATED DOMAIN-CONTAINING PROTEIN"/>
    <property type="match status" value="1"/>
</dbReference>
<proteinExistence type="predicted"/>
<dbReference type="InterPro" id="IPR050287">
    <property type="entry name" value="MTA/SAH_deaminase"/>
</dbReference>
<reference evidence="2" key="1">
    <citation type="journal article" date="2020" name="mSystems">
        <title>Genome- and Community-Level Interaction Insights into Carbon Utilization and Element Cycling Functions of Hydrothermarchaeota in Hydrothermal Sediment.</title>
        <authorList>
            <person name="Zhou Z."/>
            <person name="Liu Y."/>
            <person name="Xu W."/>
            <person name="Pan J."/>
            <person name="Luo Z.H."/>
            <person name="Li M."/>
        </authorList>
    </citation>
    <scope>NUCLEOTIDE SEQUENCE [LARGE SCALE GENOMIC DNA]</scope>
    <source>
        <strain evidence="2">SpSt-721</strain>
    </source>
</reference>
<name>A0A7J3QDX9_9CREN</name>
<protein>
    <recommendedName>
        <fullName evidence="3">Amidohydrolase</fullName>
    </recommendedName>
</protein>
<dbReference type="PANTHER" id="PTHR43794">
    <property type="entry name" value="AMINOHYDROLASE SSNA-RELATED"/>
    <property type="match status" value="1"/>
</dbReference>
<comment type="caution">
    <text evidence="2">The sequence shown here is derived from an EMBL/GenBank/DDBJ whole genome shotgun (WGS) entry which is preliminary data.</text>
</comment>
<accession>A0A7J3QDX9</accession>
<dbReference type="InterPro" id="IPR011059">
    <property type="entry name" value="Metal-dep_hydrolase_composite"/>
</dbReference>
<evidence type="ECO:0000313" key="2">
    <source>
        <dbReference type="EMBL" id="HGV66589.1"/>
    </source>
</evidence>
<dbReference type="AlphaFoldDB" id="A0A7J3QDX9"/>
<dbReference type="GO" id="GO:0016810">
    <property type="term" value="F:hydrolase activity, acting on carbon-nitrogen (but not peptide) bonds"/>
    <property type="evidence" value="ECO:0007669"/>
    <property type="project" value="InterPro"/>
</dbReference>
<dbReference type="Gene3D" id="2.30.40.10">
    <property type="entry name" value="Urease, subunit C, domain 1"/>
    <property type="match status" value="1"/>
</dbReference>
<organism evidence="2">
    <name type="scientific">Ignisphaera aggregans</name>
    <dbReference type="NCBI Taxonomy" id="334771"/>
    <lineage>
        <taxon>Archaea</taxon>
        <taxon>Thermoproteota</taxon>
        <taxon>Thermoprotei</taxon>
        <taxon>Desulfurococcales</taxon>
        <taxon>Desulfurococcaceae</taxon>
        <taxon>Ignisphaera</taxon>
    </lineage>
</organism>
<dbReference type="SUPFAM" id="SSF51338">
    <property type="entry name" value="Composite domain of metallo-dependent hydrolases"/>
    <property type="match status" value="1"/>
</dbReference>
<evidence type="ECO:0000256" key="1">
    <source>
        <dbReference type="ARBA" id="ARBA00022801"/>
    </source>
</evidence>
<keyword evidence="1" id="KW-0378">Hydrolase</keyword>
<gene>
    <name evidence="2" type="ORF">ENV02_02075</name>
</gene>
<dbReference type="Gene3D" id="3.20.20.140">
    <property type="entry name" value="Metal-dependent hydrolases"/>
    <property type="match status" value="1"/>
</dbReference>
<evidence type="ECO:0008006" key="3">
    <source>
        <dbReference type="Google" id="ProtNLM"/>
    </source>
</evidence>